<dbReference type="Gene3D" id="3.30.470.20">
    <property type="entry name" value="ATP-grasp fold, B domain"/>
    <property type="match status" value="1"/>
</dbReference>
<comment type="caution">
    <text evidence="6">The sequence shown here is derived from an EMBL/GenBank/DDBJ whole genome shotgun (WGS) entry which is preliminary data.</text>
</comment>
<evidence type="ECO:0000256" key="2">
    <source>
        <dbReference type="ARBA" id="ARBA00022741"/>
    </source>
</evidence>
<dbReference type="PANTHER" id="PTHR43585">
    <property type="entry name" value="FUMIPYRROLE BIOSYNTHESIS PROTEIN C"/>
    <property type="match status" value="1"/>
</dbReference>
<dbReference type="InterPro" id="IPR011761">
    <property type="entry name" value="ATP-grasp"/>
</dbReference>
<reference evidence="6 7" key="1">
    <citation type="submission" date="2018-02" db="EMBL/GenBank/DDBJ databases">
        <authorList>
            <person name="Dubost A."/>
        </authorList>
    </citation>
    <scope>NUCLEOTIDE SEQUENCE [LARGE SCALE GENOMIC DNA]</scope>
    <source>
        <strain evidence="7">JV551A3</strain>
    </source>
</reference>
<evidence type="ECO:0000256" key="3">
    <source>
        <dbReference type="ARBA" id="ARBA00022840"/>
    </source>
</evidence>
<dbReference type="InterPro" id="IPR005479">
    <property type="entry name" value="CPAse_ATP-bd"/>
</dbReference>
<evidence type="ECO:0000313" key="6">
    <source>
        <dbReference type="EMBL" id="SPO58553.1"/>
    </source>
</evidence>
<keyword evidence="1" id="KW-0436">Ligase</keyword>
<dbReference type="Pfam" id="PF02786">
    <property type="entry name" value="CPSase_L_D2"/>
    <property type="match status" value="1"/>
</dbReference>
<name>A0AAQ1P4Z0_9PSED</name>
<proteinExistence type="predicted"/>
<dbReference type="Gene3D" id="3.30.1490.20">
    <property type="entry name" value="ATP-grasp fold, A domain"/>
    <property type="match status" value="1"/>
</dbReference>
<keyword evidence="2 4" id="KW-0547">Nucleotide-binding</keyword>
<organism evidence="6 7">
    <name type="scientific">Pseudomonas inefficax</name>
    <dbReference type="NCBI Taxonomy" id="2078786"/>
    <lineage>
        <taxon>Bacteria</taxon>
        <taxon>Pseudomonadati</taxon>
        <taxon>Pseudomonadota</taxon>
        <taxon>Gammaproteobacteria</taxon>
        <taxon>Pseudomonadales</taxon>
        <taxon>Pseudomonadaceae</taxon>
        <taxon>Pseudomonas</taxon>
    </lineage>
</organism>
<dbReference type="GO" id="GO:0046872">
    <property type="term" value="F:metal ion binding"/>
    <property type="evidence" value="ECO:0007669"/>
    <property type="project" value="InterPro"/>
</dbReference>
<protein>
    <submittedName>
        <fullName evidence="6">Biotin carboxylase</fullName>
    </submittedName>
</protein>
<keyword evidence="3 4" id="KW-0067">ATP-binding</keyword>
<dbReference type="PROSITE" id="PS50975">
    <property type="entry name" value="ATP_GRASP"/>
    <property type="match status" value="1"/>
</dbReference>
<keyword evidence="7" id="KW-1185">Reference proteome</keyword>
<dbReference type="Proteomes" id="UP000294335">
    <property type="component" value="Unassembled WGS sequence"/>
</dbReference>
<dbReference type="SUPFAM" id="SSF56059">
    <property type="entry name" value="Glutathione synthetase ATP-binding domain-like"/>
    <property type="match status" value="1"/>
</dbReference>
<dbReference type="GO" id="GO:0005524">
    <property type="term" value="F:ATP binding"/>
    <property type="evidence" value="ECO:0007669"/>
    <property type="project" value="UniProtKB-UniRule"/>
</dbReference>
<dbReference type="InterPro" id="IPR013815">
    <property type="entry name" value="ATP_grasp_subdomain_1"/>
</dbReference>
<sequence>MRSIILLSPAKILLQHEEDEWMSTLGDSSLIFTDAAHMSELIDHLPSMASSLHFYKNFNENAAVELDTLRLAKQLREPLVIALAEADLLRAARVNDRLQDRGSALESSTLLYRDKYLMKRRLAENGIKIAPMAVVTSPCEIIEFIERYGYPVVVKPRDGRGSGGVSVIKDPDTLFSWLHEQPYNSFHNLMIEKFLDAPLLNINGLYLDHQPIIISPVRSTVTCLQFLEGKSLGFQMLANANPLHTECMKLTRRIIEQALPRFKNMLFHLEVFHHNNELVVCEIACRLGGCSVNDELREAFNVDARLSFIKSERLGKSTLGVRLLEPVRLVGQINIPPRSATLIEHPITMDLPCIRRQTITAKIGKTYSRMQLTNGEIVTAIVSGESEDDVTKNLDAVDNFVARAFIWDK</sequence>
<dbReference type="EMBL" id="OPYN01000008">
    <property type="protein sequence ID" value="SPO58553.1"/>
    <property type="molecule type" value="Genomic_DNA"/>
</dbReference>
<evidence type="ECO:0000256" key="4">
    <source>
        <dbReference type="PROSITE-ProRule" id="PRU00409"/>
    </source>
</evidence>
<dbReference type="AlphaFoldDB" id="A0AAQ1P4Z0"/>
<dbReference type="PANTHER" id="PTHR43585:SF2">
    <property type="entry name" value="ATP-GRASP ENZYME FSQD"/>
    <property type="match status" value="1"/>
</dbReference>
<evidence type="ECO:0000259" key="5">
    <source>
        <dbReference type="PROSITE" id="PS50975"/>
    </source>
</evidence>
<dbReference type="GO" id="GO:0016874">
    <property type="term" value="F:ligase activity"/>
    <property type="evidence" value="ECO:0007669"/>
    <property type="project" value="UniProtKB-KW"/>
</dbReference>
<evidence type="ECO:0000256" key="1">
    <source>
        <dbReference type="ARBA" id="ARBA00022598"/>
    </source>
</evidence>
<dbReference type="RefSeq" id="WP_133978261.1">
    <property type="nucleotide sequence ID" value="NZ_OPYN01000008.1"/>
</dbReference>
<feature type="domain" description="ATP-grasp" evidence="5">
    <location>
        <begin position="119"/>
        <end position="313"/>
    </location>
</feature>
<dbReference type="InterPro" id="IPR052032">
    <property type="entry name" value="ATP-dep_AA_Ligase"/>
</dbReference>
<gene>
    <name evidence="6" type="ORF">JV551A3_V1_80003</name>
</gene>
<evidence type="ECO:0000313" key="7">
    <source>
        <dbReference type="Proteomes" id="UP000294335"/>
    </source>
</evidence>
<dbReference type="Gene3D" id="3.40.50.20">
    <property type="match status" value="1"/>
</dbReference>
<accession>A0AAQ1P4Z0</accession>